<dbReference type="Gene3D" id="3.40.50.1100">
    <property type="match status" value="2"/>
</dbReference>
<comment type="similarity">
    <text evidence="2">Belongs to the cysteine synthase/cystathionine beta-synthase family.</text>
</comment>
<dbReference type="FunFam" id="3.40.50.1100:FF:000006">
    <property type="entry name" value="Cysteine synthase"/>
    <property type="match status" value="1"/>
</dbReference>
<evidence type="ECO:0000256" key="1">
    <source>
        <dbReference type="ARBA" id="ARBA00001933"/>
    </source>
</evidence>
<dbReference type="SUPFAM" id="SSF53686">
    <property type="entry name" value="Tryptophan synthase beta subunit-like PLP-dependent enzymes"/>
    <property type="match status" value="1"/>
</dbReference>
<accession>A0AAV5CWH3</accession>
<feature type="region of interest" description="Disordered" evidence="8">
    <location>
        <begin position="287"/>
        <end position="323"/>
    </location>
</feature>
<dbReference type="Pfam" id="PF00291">
    <property type="entry name" value="PALP"/>
    <property type="match status" value="1"/>
</dbReference>
<keyword evidence="11" id="KW-1185">Reference proteome</keyword>
<evidence type="ECO:0000256" key="2">
    <source>
        <dbReference type="ARBA" id="ARBA00007103"/>
    </source>
</evidence>
<evidence type="ECO:0000256" key="5">
    <source>
        <dbReference type="ARBA" id="ARBA00022898"/>
    </source>
</evidence>
<feature type="domain" description="Tryptophan synthase beta chain-like PALP" evidence="9">
    <location>
        <begin position="47"/>
        <end position="246"/>
    </location>
</feature>
<evidence type="ECO:0000313" key="11">
    <source>
        <dbReference type="Proteomes" id="UP001054889"/>
    </source>
</evidence>
<evidence type="ECO:0000256" key="6">
    <source>
        <dbReference type="ARBA" id="ARBA00023192"/>
    </source>
</evidence>
<sequence>MGYTMIADAEEKGLITPGKVKVSMDTISSSRHTELMLCLSFVSLHSVLIQPTGGITGIGLAFVAAAKEYKLIVAMSSSMSTERRAMLRAFGAEVVLTDPQLTMDGVVKKAEEIAARTPGSYVLQQFANPANPRIHYELTGPEIWSAAAGKVDVLVAGIGTGGTITGAGRYLKEKNPDIKVCGVEPSQSAVLSGGEPGPHKIQGLGAGFVPSVLDVSILDEVFQVSHEKAANVAKQIALKEGLLSAVRTGKRNEKENFLWDPPVSDSEKTHPAAVALPDSVRVAWSPAYGQRSQPRIDAPTVPTSLLTLSPPPPPPPPDPNTSLPILSLTRDSFPLLSLPLVSASAVAWLPPPTGARARPLGTTPGQPDNPAPVPSASLGRHWEIDTVLPRCQ</sequence>
<keyword evidence="3" id="KW-0028">Amino-acid biosynthesis</keyword>
<dbReference type="InterPro" id="IPR001926">
    <property type="entry name" value="TrpB-like_PALP"/>
</dbReference>
<reference evidence="10" key="2">
    <citation type="submission" date="2021-12" db="EMBL/GenBank/DDBJ databases">
        <title>Resequencing data analysis of finger millet.</title>
        <authorList>
            <person name="Hatakeyama M."/>
            <person name="Aluri S."/>
            <person name="Balachadran M.T."/>
            <person name="Sivarajan S.R."/>
            <person name="Poveda L."/>
            <person name="Shimizu-Inatsugi R."/>
            <person name="Schlapbach R."/>
            <person name="Sreeman S.M."/>
            <person name="Shimizu K.K."/>
        </authorList>
    </citation>
    <scope>NUCLEOTIDE SEQUENCE</scope>
</reference>
<evidence type="ECO:0000256" key="8">
    <source>
        <dbReference type="SAM" id="MobiDB-lite"/>
    </source>
</evidence>
<protein>
    <recommendedName>
        <fullName evidence="9">Tryptophan synthase beta chain-like PALP domain-containing protein</fullName>
    </recommendedName>
</protein>
<feature type="compositionally biased region" description="Low complexity" evidence="8">
    <location>
        <begin position="299"/>
        <end position="308"/>
    </location>
</feature>
<reference evidence="10" key="1">
    <citation type="journal article" date="2018" name="DNA Res.">
        <title>Multiple hybrid de novo genome assembly of finger millet, an orphan allotetraploid crop.</title>
        <authorList>
            <person name="Hatakeyama M."/>
            <person name="Aluri S."/>
            <person name="Balachadran M.T."/>
            <person name="Sivarajan S.R."/>
            <person name="Patrignani A."/>
            <person name="Gruter S."/>
            <person name="Poveda L."/>
            <person name="Shimizu-Inatsugi R."/>
            <person name="Baeten J."/>
            <person name="Francoijs K.J."/>
            <person name="Nataraja K.N."/>
            <person name="Reddy Y.A.N."/>
            <person name="Phadnis S."/>
            <person name="Ravikumar R.L."/>
            <person name="Schlapbach R."/>
            <person name="Sreeman S.M."/>
            <person name="Shimizu K.K."/>
        </authorList>
    </citation>
    <scope>NUCLEOTIDE SEQUENCE</scope>
</reference>
<evidence type="ECO:0000256" key="3">
    <source>
        <dbReference type="ARBA" id="ARBA00022605"/>
    </source>
</evidence>
<comment type="pathway">
    <text evidence="7">Amino-acid biosynthesis.</text>
</comment>
<dbReference type="CDD" id="cd01561">
    <property type="entry name" value="CBS_like"/>
    <property type="match status" value="1"/>
</dbReference>
<keyword evidence="5" id="KW-0663">Pyridoxal phosphate</keyword>
<dbReference type="EMBL" id="BQKI01000009">
    <property type="protein sequence ID" value="GJN02969.1"/>
    <property type="molecule type" value="Genomic_DNA"/>
</dbReference>
<comment type="cofactor">
    <cofactor evidence="1">
        <name>pyridoxal 5'-phosphate</name>
        <dbReference type="ChEBI" id="CHEBI:597326"/>
    </cofactor>
</comment>
<organism evidence="10 11">
    <name type="scientific">Eleusine coracana subsp. coracana</name>
    <dbReference type="NCBI Taxonomy" id="191504"/>
    <lineage>
        <taxon>Eukaryota</taxon>
        <taxon>Viridiplantae</taxon>
        <taxon>Streptophyta</taxon>
        <taxon>Embryophyta</taxon>
        <taxon>Tracheophyta</taxon>
        <taxon>Spermatophyta</taxon>
        <taxon>Magnoliopsida</taxon>
        <taxon>Liliopsida</taxon>
        <taxon>Poales</taxon>
        <taxon>Poaceae</taxon>
        <taxon>PACMAD clade</taxon>
        <taxon>Chloridoideae</taxon>
        <taxon>Cynodonteae</taxon>
        <taxon>Eleusininae</taxon>
        <taxon>Eleusine</taxon>
    </lineage>
</organism>
<feature type="compositionally biased region" description="Pro residues" evidence="8">
    <location>
        <begin position="309"/>
        <end position="319"/>
    </location>
</feature>
<dbReference type="Proteomes" id="UP001054889">
    <property type="component" value="Unassembled WGS sequence"/>
</dbReference>
<dbReference type="GO" id="GO:0016740">
    <property type="term" value="F:transferase activity"/>
    <property type="evidence" value="ECO:0007669"/>
    <property type="project" value="UniProtKB-KW"/>
</dbReference>
<evidence type="ECO:0000256" key="4">
    <source>
        <dbReference type="ARBA" id="ARBA00022679"/>
    </source>
</evidence>
<dbReference type="PANTHER" id="PTHR10314">
    <property type="entry name" value="CYSTATHIONINE BETA-SYNTHASE"/>
    <property type="match status" value="1"/>
</dbReference>
<dbReference type="InterPro" id="IPR036052">
    <property type="entry name" value="TrpB-like_PALP_sf"/>
</dbReference>
<name>A0AAV5CWH3_ELECO</name>
<comment type="caution">
    <text evidence="10">The sequence shown here is derived from an EMBL/GenBank/DDBJ whole genome shotgun (WGS) entry which is preliminary data.</text>
</comment>
<evidence type="ECO:0000259" key="9">
    <source>
        <dbReference type="Pfam" id="PF00291"/>
    </source>
</evidence>
<dbReference type="AlphaFoldDB" id="A0AAV5CWH3"/>
<evidence type="ECO:0000313" key="10">
    <source>
        <dbReference type="EMBL" id="GJN02969.1"/>
    </source>
</evidence>
<evidence type="ECO:0000256" key="7">
    <source>
        <dbReference type="ARBA" id="ARBA00029440"/>
    </source>
</evidence>
<dbReference type="InterPro" id="IPR050214">
    <property type="entry name" value="Cys_Synth/Cystath_Beta-Synth"/>
</dbReference>
<proteinExistence type="inferred from homology"/>
<keyword evidence="6" id="KW-0198">Cysteine biosynthesis</keyword>
<gene>
    <name evidence="10" type="primary">ga20365</name>
    <name evidence="10" type="ORF">PR202_ga20365</name>
</gene>
<feature type="region of interest" description="Disordered" evidence="8">
    <location>
        <begin position="356"/>
        <end position="378"/>
    </location>
</feature>
<dbReference type="GO" id="GO:0019344">
    <property type="term" value="P:cysteine biosynthetic process"/>
    <property type="evidence" value="ECO:0007669"/>
    <property type="project" value="UniProtKB-KW"/>
</dbReference>
<keyword evidence="4" id="KW-0808">Transferase</keyword>